<feature type="transmembrane region" description="Helical" evidence="1">
    <location>
        <begin position="41"/>
        <end position="59"/>
    </location>
</feature>
<feature type="chain" id="PRO_5046898743" description="DUF304 domain-containing protein" evidence="2">
    <location>
        <begin position="23"/>
        <end position="156"/>
    </location>
</feature>
<keyword evidence="1" id="KW-0472">Membrane</keyword>
<feature type="signal peptide" evidence="2">
    <location>
        <begin position="1"/>
        <end position="22"/>
    </location>
</feature>
<comment type="caution">
    <text evidence="3">The sequence shown here is derived from an EMBL/GenBank/DDBJ whole genome shotgun (WGS) entry which is preliminary data.</text>
</comment>
<accession>A0ABS7MJ97</accession>
<evidence type="ECO:0000313" key="3">
    <source>
        <dbReference type="EMBL" id="MBY4638146.1"/>
    </source>
</evidence>
<evidence type="ECO:0008006" key="5">
    <source>
        <dbReference type="Google" id="ProtNLM"/>
    </source>
</evidence>
<evidence type="ECO:0000256" key="2">
    <source>
        <dbReference type="SAM" id="SignalP"/>
    </source>
</evidence>
<protein>
    <recommendedName>
        <fullName evidence="5">DUF304 domain-containing protein</fullName>
    </recommendedName>
</protein>
<dbReference type="Proteomes" id="UP001166571">
    <property type="component" value="Unassembled WGS sequence"/>
</dbReference>
<name>A0ABS7MJ97_9SPHN</name>
<reference evidence="3" key="1">
    <citation type="submission" date="2021-08" db="EMBL/GenBank/DDBJ databases">
        <title>Sphingopyxis panaciterrulae sp. nov., isolated from the surface water of the Yellow Sea.</title>
        <authorList>
            <person name="Gao Z."/>
            <person name="Zhang D."/>
            <person name="Zhang A."/>
        </authorList>
    </citation>
    <scope>NUCLEOTIDE SEQUENCE</scope>
    <source>
        <strain evidence="3">XHP0097</strain>
    </source>
</reference>
<organism evidence="3 4">
    <name type="scientific">Sphingopyxis jiangsuensis</name>
    <dbReference type="NCBI Taxonomy" id="2871171"/>
    <lineage>
        <taxon>Bacteria</taxon>
        <taxon>Pseudomonadati</taxon>
        <taxon>Pseudomonadota</taxon>
        <taxon>Alphaproteobacteria</taxon>
        <taxon>Sphingomonadales</taxon>
        <taxon>Sphingomonadaceae</taxon>
        <taxon>Sphingopyxis</taxon>
    </lineage>
</organism>
<proteinExistence type="predicted"/>
<evidence type="ECO:0000256" key="1">
    <source>
        <dbReference type="SAM" id="Phobius"/>
    </source>
</evidence>
<keyword evidence="1" id="KW-0812">Transmembrane</keyword>
<dbReference type="EMBL" id="JAILXK010000002">
    <property type="protein sequence ID" value="MBY4638146.1"/>
    <property type="molecule type" value="Genomic_DNA"/>
</dbReference>
<keyword evidence="2" id="KW-0732">Signal</keyword>
<gene>
    <name evidence="3" type="ORF">K5P26_13450</name>
</gene>
<evidence type="ECO:0000313" key="4">
    <source>
        <dbReference type="Proteomes" id="UP001166571"/>
    </source>
</evidence>
<sequence>MIARLKAKPLIVWQLACAGALAALIARQAEGYSALSIVGNILFGNLVVTAAIVAAAWGLNHFHRMWRQRGSYVFHDGARLYRGSDASWPLASIRDAVVERSDIGIASLRLVIDDDSEVTRALVPLYLLDDAPEAVRGAVLFAASGVRGFPTGSVMN</sequence>
<keyword evidence="1" id="KW-1133">Transmembrane helix</keyword>
<keyword evidence="4" id="KW-1185">Reference proteome</keyword>